<protein>
    <recommendedName>
        <fullName evidence="3">DUF4258 domain-containing protein</fullName>
    </recommendedName>
</protein>
<proteinExistence type="predicted"/>
<dbReference type="Proteomes" id="UP000028547">
    <property type="component" value="Unassembled WGS sequence"/>
</dbReference>
<dbReference type="AlphaFoldDB" id="A0A084SW74"/>
<reference evidence="1 2" key="1">
    <citation type="submission" date="2014-07" db="EMBL/GenBank/DDBJ databases">
        <title>Draft Genome Sequence of Gephyronic Acid Producer, Cystobacter violaceus Strain Cb vi76.</title>
        <authorList>
            <person name="Stevens D.C."/>
            <person name="Young J."/>
            <person name="Carmichael R."/>
            <person name="Tan J."/>
            <person name="Taylor R.E."/>
        </authorList>
    </citation>
    <scope>NUCLEOTIDE SEQUENCE [LARGE SCALE GENOMIC DNA]</scope>
    <source>
        <strain evidence="1 2">Cb vi76</strain>
    </source>
</reference>
<dbReference type="RefSeq" id="WP_043394442.1">
    <property type="nucleotide sequence ID" value="NZ_JPMI01000080.1"/>
</dbReference>
<evidence type="ECO:0000313" key="2">
    <source>
        <dbReference type="Proteomes" id="UP000028547"/>
    </source>
</evidence>
<dbReference type="InterPro" id="IPR025354">
    <property type="entry name" value="DUF4258"/>
</dbReference>
<name>A0A084SW74_9BACT</name>
<dbReference type="EMBL" id="JPMI01000080">
    <property type="protein sequence ID" value="KFA92709.1"/>
    <property type="molecule type" value="Genomic_DNA"/>
</dbReference>
<dbReference type="Pfam" id="PF14076">
    <property type="entry name" value="DUF4258"/>
    <property type="match status" value="1"/>
</dbReference>
<sequence>MSDVPGHLRASDAKKRIRCIQKDGWVLFSRHAEDEMRKDELSLRDVENVLRGGVVREPEWENGSWRYHVETSKIRVVIAFRDENTLVVVTAMRRNR</sequence>
<accession>A0A084SW74</accession>
<evidence type="ECO:0008006" key="3">
    <source>
        <dbReference type="Google" id="ProtNLM"/>
    </source>
</evidence>
<comment type="caution">
    <text evidence="1">The sequence shown here is derived from an EMBL/GenBank/DDBJ whole genome shotgun (WGS) entry which is preliminary data.</text>
</comment>
<evidence type="ECO:0000313" key="1">
    <source>
        <dbReference type="EMBL" id="KFA92709.1"/>
    </source>
</evidence>
<organism evidence="1 2">
    <name type="scientific">Archangium violaceum Cb vi76</name>
    <dbReference type="NCBI Taxonomy" id="1406225"/>
    <lineage>
        <taxon>Bacteria</taxon>
        <taxon>Pseudomonadati</taxon>
        <taxon>Myxococcota</taxon>
        <taxon>Myxococcia</taxon>
        <taxon>Myxococcales</taxon>
        <taxon>Cystobacterineae</taxon>
        <taxon>Archangiaceae</taxon>
        <taxon>Archangium</taxon>
    </lineage>
</organism>
<gene>
    <name evidence="1" type="ORF">Q664_14025</name>
</gene>